<dbReference type="AlphaFoldDB" id="A0ABD3SKS3"/>
<organism evidence="2 3">
    <name type="scientific">Penstemon smallii</name>
    <dbReference type="NCBI Taxonomy" id="265156"/>
    <lineage>
        <taxon>Eukaryota</taxon>
        <taxon>Viridiplantae</taxon>
        <taxon>Streptophyta</taxon>
        <taxon>Embryophyta</taxon>
        <taxon>Tracheophyta</taxon>
        <taxon>Spermatophyta</taxon>
        <taxon>Magnoliopsida</taxon>
        <taxon>eudicotyledons</taxon>
        <taxon>Gunneridae</taxon>
        <taxon>Pentapetalae</taxon>
        <taxon>asterids</taxon>
        <taxon>lamiids</taxon>
        <taxon>Lamiales</taxon>
        <taxon>Plantaginaceae</taxon>
        <taxon>Cheloneae</taxon>
        <taxon>Penstemon</taxon>
    </lineage>
</organism>
<reference evidence="2 3" key="1">
    <citation type="submission" date="2024-12" db="EMBL/GenBank/DDBJ databases">
        <title>The unique morphological basis and parallel evolutionary history of personate flowers in Penstemon.</title>
        <authorList>
            <person name="Depatie T.H."/>
            <person name="Wessinger C.A."/>
        </authorList>
    </citation>
    <scope>NUCLEOTIDE SEQUENCE [LARGE SCALE GENOMIC DNA]</scope>
    <source>
        <strain evidence="2">WTNN_2</strain>
        <tissue evidence="2">Leaf</tissue>
    </source>
</reference>
<dbReference type="Pfam" id="PF03004">
    <property type="entry name" value="Transposase_24"/>
    <property type="match status" value="1"/>
</dbReference>
<keyword evidence="3" id="KW-1185">Reference proteome</keyword>
<proteinExistence type="predicted"/>
<evidence type="ECO:0000313" key="3">
    <source>
        <dbReference type="Proteomes" id="UP001634393"/>
    </source>
</evidence>
<name>A0ABD3SKS3_9LAMI</name>
<dbReference type="EMBL" id="JBJXBP010000006">
    <property type="protein sequence ID" value="KAL3825170.1"/>
    <property type="molecule type" value="Genomic_DNA"/>
</dbReference>
<feature type="region of interest" description="Disordered" evidence="1">
    <location>
        <begin position="80"/>
        <end position="110"/>
    </location>
</feature>
<dbReference type="InterPro" id="IPR004252">
    <property type="entry name" value="Probable_transposase_24"/>
</dbReference>
<protein>
    <submittedName>
        <fullName evidence="2">Uncharacterized protein</fullName>
    </submittedName>
</protein>
<dbReference type="Proteomes" id="UP001634393">
    <property type="component" value="Unassembled WGS sequence"/>
</dbReference>
<evidence type="ECO:0000256" key="1">
    <source>
        <dbReference type="SAM" id="MobiDB-lite"/>
    </source>
</evidence>
<comment type="caution">
    <text evidence="2">The sequence shown here is derived from an EMBL/GenBank/DDBJ whole genome shotgun (WGS) entry which is preliminary data.</text>
</comment>
<sequence>MESIYNCENLAKMCLQIIRQSFVVWEELLEKKEYFWDPRHEAEIKRIFDVKAGSSLTHAFDEEYKAYWVSPEFLEKSQRNKRNRASNCDGQGAPNHTGGSITHSEHARRLRQKGQDVSQASLFMYTHSKYDENGEKTIWVDERSKNTYVSQINSLLSLLLISNRCYV</sequence>
<accession>A0ABD3SKS3</accession>
<evidence type="ECO:0000313" key="2">
    <source>
        <dbReference type="EMBL" id="KAL3825170.1"/>
    </source>
</evidence>
<gene>
    <name evidence="2" type="ORF">ACJIZ3_021199</name>
</gene>